<evidence type="ECO:0000313" key="3">
    <source>
        <dbReference type="Proteomes" id="UP001077662"/>
    </source>
</evidence>
<gene>
    <name evidence="2" type="ORF">O0554_16105</name>
</gene>
<comment type="caution">
    <text evidence="2">The sequence shown here is derived from an EMBL/GenBank/DDBJ whole genome shotgun (WGS) entry which is preliminary data.</text>
</comment>
<proteinExistence type="predicted"/>
<keyword evidence="1" id="KW-0472">Membrane</keyword>
<keyword evidence="1" id="KW-0812">Transmembrane</keyword>
<feature type="transmembrane region" description="Helical" evidence="1">
    <location>
        <begin position="78"/>
        <end position="101"/>
    </location>
</feature>
<dbReference type="AlphaFoldDB" id="A0AAP3DH61"/>
<keyword evidence="1" id="KW-1133">Transmembrane helix</keyword>
<name>A0AAP3DH61_BRELA</name>
<dbReference type="InterPro" id="IPR020258">
    <property type="entry name" value="Uncharacterised_YbeF"/>
</dbReference>
<dbReference type="Proteomes" id="UP001077662">
    <property type="component" value="Unassembled WGS sequence"/>
</dbReference>
<dbReference type="RefSeq" id="WP_206762814.1">
    <property type="nucleotide sequence ID" value="NZ_JANSGW010000021.1"/>
</dbReference>
<dbReference type="EMBL" id="JAPTNE010000021">
    <property type="protein sequence ID" value="MCZ0808414.1"/>
    <property type="molecule type" value="Genomic_DNA"/>
</dbReference>
<feature type="transmembrane region" description="Helical" evidence="1">
    <location>
        <begin position="24"/>
        <end position="46"/>
    </location>
</feature>
<evidence type="ECO:0000256" key="1">
    <source>
        <dbReference type="SAM" id="Phobius"/>
    </source>
</evidence>
<accession>A0AAP3DH61</accession>
<sequence>MDKYAYNRTGTFFPNLSSKEVVRYVSEFLLVLFYFPIAVGILTIIGTLIWKRFYVMPVGTFLFFTILTYTYFGDTFFMWSVVYAGLSLFVSLMTSWVYHVFLRNK</sequence>
<organism evidence="2 3">
    <name type="scientific">Brevibacillus laterosporus</name>
    <name type="common">Bacillus laterosporus</name>
    <dbReference type="NCBI Taxonomy" id="1465"/>
    <lineage>
        <taxon>Bacteria</taxon>
        <taxon>Bacillati</taxon>
        <taxon>Bacillota</taxon>
        <taxon>Bacilli</taxon>
        <taxon>Bacillales</taxon>
        <taxon>Paenibacillaceae</taxon>
        <taxon>Brevibacillus</taxon>
    </lineage>
</organism>
<reference evidence="2" key="1">
    <citation type="submission" date="2022-09" db="EMBL/GenBank/DDBJ databases">
        <title>Genome analysis and characterization of larvicidal activity of Brevibacillus strains.</title>
        <authorList>
            <person name="Patrusheva E.V."/>
            <person name="Izotova A.O."/>
            <person name="Toshchakov S.V."/>
            <person name="Sineoky S.P."/>
        </authorList>
    </citation>
    <scope>NUCLEOTIDE SEQUENCE</scope>
    <source>
        <strain evidence="2">VKPM_B-13247</strain>
    </source>
</reference>
<protein>
    <submittedName>
        <fullName evidence="2">DUF2651 family protein</fullName>
    </submittedName>
</protein>
<evidence type="ECO:0000313" key="2">
    <source>
        <dbReference type="EMBL" id="MCZ0808414.1"/>
    </source>
</evidence>
<feature type="transmembrane region" description="Helical" evidence="1">
    <location>
        <begin position="53"/>
        <end position="72"/>
    </location>
</feature>
<dbReference type="Pfam" id="PF10852">
    <property type="entry name" value="DUF2651"/>
    <property type="match status" value="1"/>
</dbReference>